<dbReference type="GO" id="GO:0035965">
    <property type="term" value="P:cardiolipin acyl-chain remodeling"/>
    <property type="evidence" value="ECO:0007669"/>
    <property type="project" value="TreeGrafter"/>
</dbReference>
<dbReference type="GO" id="GO:0005743">
    <property type="term" value="C:mitochondrial inner membrane"/>
    <property type="evidence" value="ECO:0007669"/>
    <property type="project" value="TreeGrafter"/>
</dbReference>
<dbReference type="Gene3D" id="3.40.50.1820">
    <property type="entry name" value="alpha/beta hydrolase"/>
    <property type="match status" value="1"/>
</dbReference>
<feature type="region of interest" description="Disordered" evidence="2">
    <location>
        <begin position="134"/>
        <end position="184"/>
    </location>
</feature>
<evidence type="ECO:0000313" key="5">
    <source>
        <dbReference type="Proteomes" id="UP000193986"/>
    </source>
</evidence>
<reference evidence="4 5" key="1">
    <citation type="submission" date="2016-07" db="EMBL/GenBank/DDBJ databases">
        <title>Pervasive Adenine N6-methylation of Active Genes in Fungi.</title>
        <authorList>
            <consortium name="DOE Joint Genome Institute"/>
            <person name="Mondo S.J."/>
            <person name="Dannebaum R.O."/>
            <person name="Kuo R.C."/>
            <person name="Labutti K."/>
            <person name="Haridas S."/>
            <person name="Kuo A."/>
            <person name="Salamov A."/>
            <person name="Ahrendt S.R."/>
            <person name="Lipzen A."/>
            <person name="Sullivan W."/>
            <person name="Andreopoulos W.B."/>
            <person name="Clum A."/>
            <person name="Lindquist E."/>
            <person name="Daum C."/>
            <person name="Ramamoorthy G.K."/>
            <person name="Gryganskyi A."/>
            <person name="Culley D."/>
            <person name="Magnuson J.K."/>
            <person name="James T.Y."/>
            <person name="O'Malley M.A."/>
            <person name="Stajich J.E."/>
            <person name="Spatafora J.W."/>
            <person name="Visel A."/>
            <person name="Grigoriev I.V."/>
        </authorList>
    </citation>
    <scope>NUCLEOTIDE SEQUENCE [LARGE SCALE GENOMIC DNA]</scope>
    <source>
        <strain evidence="4 5">68-887.2</strain>
    </source>
</reference>
<evidence type="ECO:0000256" key="1">
    <source>
        <dbReference type="ARBA" id="ARBA00038097"/>
    </source>
</evidence>
<keyword evidence="5" id="KW-1185">Reference proteome</keyword>
<feature type="compositionally biased region" description="Low complexity" evidence="2">
    <location>
        <begin position="137"/>
        <end position="166"/>
    </location>
</feature>
<dbReference type="AlphaFoldDB" id="A0A1Y2BJR1"/>
<dbReference type="SUPFAM" id="SSF53474">
    <property type="entry name" value="alpha/beta-Hydrolases"/>
    <property type="match status" value="1"/>
</dbReference>
<dbReference type="InterPro" id="IPR029058">
    <property type="entry name" value="AB_hydrolase_fold"/>
</dbReference>
<evidence type="ECO:0000259" key="3">
    <source>
        <dbReference type="Pfam" id="PF00561"/>
    </source>
</evidence>
<dbReference type="GO" id="GO:0042171">
    <property type="term" value="F:lysophosphatidic acid acyltransferase activity"/>
    <property type="evidence" value="ECO:0007669"/>
    <property type="project" value="TreeGrafter"/>
</dbReference>
<organism evidence="4 5">
    <name type="scientific">Naematelia encephala</name>
    <dbReference type="NCBI Taxonomy" id="71784"/>
    <lineage>
        <taxon>Eukaryota</taxon>
        <taxon>Fungi</taxon>
        <taxon>Dikarya</taxon>
        <taxon>Basidiomycota</taxon>
        <taxon>Agaricomycotina</taxon>
        <taxon>Tremellomycetes</taxon>
        <taxon>Tremellales</taxon>
        <taxon>Naemateliaceae</taxon>
        <taxon>Naematelia</taxon>
    </lineage>
</organism>
<dbReference type="GO" id="GO:0006654">
    <property type="term" value="P:phosphatidic acid biosynthetic process"/>
    <property type="evidence" value="ECO:0007669"/>
    <property type="project" value="TreeGrafter"/>
</dbReference>
<dbReference type="Pfam" id="PF00561">
    <property type="entry name" value="Abhydrolase_1"/>
    <property type="match status" value="1"/>
</dbReference>
<dbReference type="PANTHER" id="PTHR42886:SF29">
    <property type="entry name" value="PUMMELIG, ISOFORM A"/>
    <property type="match status" value="1"/>
</dbReference>
<dbReference type="GO" id="GO:0004623">
    <property type="term" value="F:phospholipase A2 activity"/>
    <property type="evidence" value="ECO:0007669"/>
    <property type="project" value="TreeGrafter"/>
</dbReference>
<feature type="compositionally biased region" description="Pro residues" evidence="2">
    <location>
        <begin position="20"/>
        <end position="36"/>
    </location>
</feature>
<feature type="domain" description="AB hydrolase-1" evidence="3">
    <location>
        <begin position="207"/>
        <end position="519"/>
    </location>
</feature>
<dbReference type="OrthoDB" id="7457040at2759"/>
<name>A0A1Y2BJR1_9TREE</name>
<comment type="similarity">
    <text evidence="1">Belongs to the peptidase S33 family. ABHD4/ABHD5 subfamily.</text>
</comment>
<gene>
    <name evidence="4" type="ORF">BCR39DRAFT_516074</name>
</gene>
<dbReference type="FunCoup" id="A0A1Y2BJR1">
    <property type="interactions" value="155"/>
</dbReference>
<accession>A0A1Y2BJR1</accession>
<dbReference type="PANTHER" id="PTHR42886">
    <property type="entry name" value="RE40534P-RELATED"/>
    <property type="match status" value="1"/>
</dbReference>
<evidence type="ECO:0000313" key="4">
    <source>
        <dbReference type="EMBL" id="ORY35011.1"/>
    </source>
</evidence>
<keyword evidence="4" id="KW-0378">Hydrolase</keyword>
<dbReference type="EMBL" id="MCFC01000002">
    <property type="protein sequence ID" value="ORY35011.1"/>
    <property type="molecule type" value="Genomic_DNA"/>
</dbReference>
<evidence type="ECO:0000256" key="2">
    <source>
        <dbReference type="SAM" id="MobiDB-lite"/>
    </source>
</evidence>
<dbReference type="GO" id="GO:0055088">
    <property type="term" value="P:lipid homeostasis"/>
    <property type="evidence" value="ECO:0007669"/>
    <property type="project" value="TreeGrafter"/>
</dbReference>
<dbReference type="STRING" id="71784.A0A1Y2BJR1"/>
<feature type="compositionally biased region" description="Low complexity" evidence="2">
    <location>
        <begin position="1"/>
        <end position="10"/>
    </location>
</feature>
<proteinExistence type="inferred from homology"/>
<dbReference type="Proteomes" id="UP000193986">
    <property type="component" value="Unassembled WGS sequence"/>
</dbReference>
<sequence length="543" mass="59116">MSTATATATASLPATRVGSPTPPARLSTPPPPPPSKAVPTDFRSSLSAWWNNSSYRDARVAEERLLRRLSMFEPTQTVTPVHTSKGWFGSHEKEISASETALGNARAGDEVVPPLSVPGNSGLVATLRNVFIPTPDPAQAPAHPADPLPSEESAASSSSSLPSTKSGVKKHHGHHLHLHGKKGDSKHADYINTLELSTPENANSKEAVVVLHGYAAALGFFYRNWDSVATASNNTGRRTFFLDWLGMGLSSRPSPALLSSPSATPIPARVSRAEHFFLASLESWRQAAGLDKMVLVGHSLGGYLASAYAVRYPQRVSGLILVSPAGIPHGPEYKRYPLSGEEGEQVVDAVELELNSDQNEAKGEAKQWRENRDRSFARRNMMKFFVWGWEKGISPFQFLRSMGPWGPMFAGRYSLRRFAAQSEEDIRDLHAYIYNTSILRGSGEYCISHILAPGAYARVPIVDRIAQVKVPVTFLYGDNDWMDVDGGRASLKVLKEAGNDNCSVHVVPNAGHHLYLDNPEFSNRVIGEAIQALPKLQTQTPSA</sequence>
<protein>
    <submittedName>
        <fullName evidence="4">Alpha/Beta hydrolase protein</fullName>
    </submittedName>
</protein>
<feature type="compositionally biased region" description="Basic residues" evidence="2">
    <location>
        <begin position="167"/>
        <end position="180"/>
    </location>
</feature>
<feature type="region of interest" description="Disordered" evidence="2">
    <location>
        <begin position="1"/>
        <end position="41"/>
    </location>
</feature>
<dbReference type="InParanoid" id="A0A1Y2BJR1"/>
<comment type="caution">
    <text evidence="4">The sequence shown here is derived from an EMBL/GenBank/DDBJ whole genome shotgun (WGS) entry which is preliminary data.</text>
</comment>
<dbReference type="InterPro" id="IPR000073">
    <property type="entry name" value="AB_hydrolase_1"/>
</dbReference>